<dbReference type="PANTHER" id="PTHR21193:SF3">
    <property type="entry name" value="OXIDOREDUCTASE-LIKE DOMAIN-CONTAINING PROTEIN 1"/>
    <property type="match status" value="1"/>
</dbReference>
<dbReference type="PANTHER" id="PTHR21193">
    <property type="entry name" value="OXIDOREDUCTASE-LIKE DOMAIN-CONTAINING PROTEIN 1"/>
    <property type="match status" value="1"/>
</dbReference>
<name>A0A916XEP1_9BURK</name>
<comment type="caution">
    <text evidence="2">The sequence shown here is derived from an EMBL/GenBank/DDBJ whole genome shotgun (WGS) entry which is preliminary data.</text>
</comment>
<reference evidence="2" key="1">
    <citation type="journal article" date="2014" name="Int. J. Syst. Evol. Microbiol.">
        <title>Complete genome sequence of Corynebacterium casei LMG S-19264T (=DSM 44701T), isolated from a smear-ripened cheese.</title>
        <authorList>
            <consortium name="US DOE Joint Genome Institute (JGI-PGF)"/>
            <person name="Walter F."/>
            <person name="Albersmeier A."/>
            <person name="Kalinowski J."/>
            <person name="Ruckert C."/>
        </authorList>
    </citation>
    <scope>NUCLEOTIDE SEQUENCE</scope>
    <source>
        <strain evidence="2">CGMCC 1.10998</strain>
    </source>
</reference>
<dbReference type="AlphaFoldDB" id="A0A916XEP1"/>
<gene>
    <name evidence="2" type="ORF">GCM10011396_14260</name>
</gene>
<dbReference type="Proteomes" id="UP000637423">
    <property type="component" value="Unassembled WGS sequence"/>
</dbReference>
<reference evidence="2" key="2">
    <citation type="submission" date="2020-09" db="EMBL/GenBank/DDBJ databases">
        <authorList>
            <person name="Sun Q."/>
            <person name="Zhou Y."/>
        </authorList>
    </citation>
    <scope>NUCLEOTIDE SEQUENCE</scope>
    <source>
        <strain evidence="2">CGMCC 1.10998</strain>
    </source>
</reference>
<evidence type="ECO:0000259" key="1">
    <source>
        <dbReference type="Pfam" id="PF09791"/>
    </source>
</evidence>
<evidence type="ECO:0000313" key="2">
    <source>
        <dbReference type="EMBL" id="GGC68381.1"/>
    </source>
</evidence>
<dbReference type="RefSeq" id="WP_188565223.1">
    <property type="nucleotide sequence ID" value="NZ_BMED01000001.1"/>
</dbReference>
<dbReference type="InterPro" id="IPR019180">
    <property type="entry name" value="Oxidoreductase-like_N"/>
</dbReference>
<proteinExistence type="predicted"/>
<keyword evidence="3" id="KW-1185">Reference proteome</keyword>
<feature type="domain" description="Oxidoreductase-like" evidence="1">
    <location>
        <begin position="12"/>
        <end position="51"/>
    </location>
</feature>
<sequence>MPSAPKSENKPPVPPRQPELEECCGSGCVPCIFDIYEDAMERYRKELQAWEAGKTKKRGKKASASGKA</sequence>
<accession>A0A916XEP1</accession>
<organism evidence="2 3">
    <name type="scientific">Undibacterium terreum</name>
    <dbReference type="NCBI Taxonomy" id="1224302"/>
    <lineage>
        <taxon>Bacteria</taxon>
        <taxon>Pseudomonadati</taxon>
        <taxon>Pseudomonadota</taxon>
        <taxon>Betaproteobacteria</taxon>
        <taxon>Burkholderiales</taxon>
        <taxon>Oxalobacteraceae</taxon>
        <taxon>Undibacterium</taxon>
    </lineage>
</organism>
<dbReference type="EMBL" id="BMED01000001">
    <property type="protein sequence ID" value="GGC68381.1"/>
    <property type="molecule type" value="Genomic_DNA"/>
</dbReference>
<dbReference type="InterPro" id="IPR039251">
    <property type="entry name" value="OXLD1"/>
</dbReference>
<evidence type="ECO:0000313" key="3">
    <source>
        <dbReference type="Proteomes" id="UP000637423"/>
    </source>
</evidence>
<protein>
    <recommendedName>
        <fullName evidence="1">Oxidoreductase-like domain-containing protein</fullName>
    </recommendedName>
</protein>
<dbReference type="Pfam" id="PF09791">
    <property type="entry name" value="Oxidored-like"/>
    <property type="match status" value="1"/>
</dbReference>